<reference evidence="2 3" key="1">
    <citation type="journal article" date="2007" name="Int. J. Syst. Evol. Microbiol.">
        <title>Natronorubrum sulfidifaciens sp. nov., an extremely haloalkaliphilic archaeon isolated from Aiding salt lake in Xin-Jiang, China.</title>
        <authorList>
            <person name="Cui H.L."/>
            <person name="Tohty D."/>
            <person name="Liu H.C."/>
            <person name="Liu S.J."/>
            <person name="Oren A."/>
            <person name="Zhou P.J."/>
        </authorList>
    </citation>
    <scope>NUCLEOTIDE SEQUENCE [LARGE SCALE GENOMIC DNA]</scope>
    <source>
        <strain evidence="2 3">7-3</strain>
        <plasmid evidence="2">unnamed2</plasmid>
    </source>
</reference>
<feature type="transmembrane region" description="Helical" evidence="1">
    <location>
        <begin position="108"/>
        <end position="125"/>
    </location>
</feature>
<proteinExistence type="predicted"/>
<keyword evidence="2" id="KW-0614">Plasmid</keyword>
<geneLocation type="plasmid" evidence="2 3">
    <name>unnamed2</name>
</geneLocation>
<dbReference type="Proteomes" id="UP000326170">
    <property type="component" value="Plasmid unnamed2"/>
</dbReference>
<dbReference type="GeneID" id="42303342"/>
<dbReference type="KEGG" id="nas:GCU68_19990"/>
<keyword evidence="3" id="KW-1185">Reference proteome</keyword>
<dbReference type="EMBL" id="CP045490">
    <property type="protein sequence ID" value="QFU84789.1"/>
    <property type="molecule type" value="Genomic_DNA"/>
</dbReference>
<keyword evidence="1" id="KW-1133">Transmembrane helix</keyword>
<dbReference type="RefSeq" id="WP_152944348.1">
    <property type="nucleotide sequence ID" value="NZ_CP045490.1"/>
</dbReference>
<feature type="transmembrane region" description="Helical" evidence="1">
    <location>
        <begin position="71"/>
        <end position="88"/>
    </location>
</feature>
<evidence type="ECO:0000313" key="2">
    <source>
        <dbReference type="EMBL" id="QFU84789.1"/>
    </source>
</evidence>
<name>A0A5P9P9G5_9EURY</name>
<organism evidence="2 3">
    <name type="scientific">Natronorubrum aibiense</name>
    <dbReference type="NCBI Taxonomy" id="348826"/>
    <lineage>
        <taxon>Archaea</taxon>
        <taxon>Methanobacteriati</taxon>
        <taxon>Methanobacteriota</taxon>
        <taxon>Stenosarchaea group</taxon>
        <taxon>Halobacteria</taxon>
        <taxon>Halobacteriales</taxon>
        <taxon>Natrialbaceae</taxon>
        <taxon>Natronorubrum</taxon>
    </lineage>
</organism>
<sequence>MLRAVIGVLGILAVLVPDRILEIFEAAAIENPNECATKPWIRSGIRAEGIVVTIASLVGGRTYARMMDLTGVFGAVILLFPQLYRRFAINLLYEHPDEVEWNHQFTDGVRIIGALYVFFAVRAFTKRRANKSVTHD</sequence>
<gene>
    <name evidence="2" type="ORF">GCU68_19990</name>
</gene>
<keyword evidence="1" id="KW-0812">Transmembrane</keyword>
<protein>
    <submittedName>
        <fullName evidence="2">Uncharacterized protein</fullName>
    </submittedName>
</protein>
<keyword evidence="1" id="KW-0472">Membrane</keyword>
<dbReference type="AlphaFoldDB" id="A0A5P9P9G5"/>
<evidence type="ECO:0000256" key="1">
    <source>
        <dbReference type="SAM" id="Phobius"/>
    </source>
</evidence>
<dbReference type="OrthoDB" id="260081at2157"/>
<evidence type="ECO:0000313" key="3">
    <source>
        <dbReference type="Proteomes" id="UP000326170"/>
    </source>
</evidence>
<accession>A0A5P9P9G5</accession>